<evidence type="ECO:0000313" key="1">
    <source>
        <dbReference type="EMBL" id="MVO98086.1"/>
    </source>
</evidence>
<dbReference type="Pfam" id="PF04402">
    <property type="entry name" value="SIMPL"/>
    <property type="match status" value="1"/>
</dbReference>
<organism evidence="1 2">
    <name type="scientific">Paenibacillus lutrae</name>
    <dbReference type="NCBI Taxonomy" id="2078573"/>
    <lineage>
        <taxon>Bacteria</taxon>
        <taxon>Bacillati</taxon>
        <taxon>Bacillota</taxon>
        <taxon>Bacilli</taxon>
        <taxon>Bacillales</taxon>
        <taxon>Paenibacillaceae</taxon>
        <taxon>Paenibacillus</taxon>
    </lineage>
</organism>
<gene>
    <name evidence="1" type="ORF">EDM21_00760</name>
</gene>
<dbReference type="Proteomes" id="UP000490800">
    <property type="component" value="Unassembled WGS sequence"/>
</dbReference>
<sequence length="223" mass="23765">MDPYPDYWPHSPDSVQAGKNPLIEVNGQGILTAVPDRALIVLGAITEGTVLAQVQQENVAVMTRIINALKGLGIPGEHIQTEDFRIDMQYDFEDGKQTFRGYKVTHLLQVTTDRVGQTGTIVDTAVASGANTVNSIRFAAAKPEIYENKALSAALVNAQHKAATIARTLGVSLPPVPGEVEEITLAGGPVPYKAVAFTQSASAVTPIEPGEITFSAAVRVKYK</sequence>
<dbReference type="InterPro" id="IPR007497">
    <property type="entry name" value="SIMPL/DUF541"/>
</dbReference>
<proteinExistence type="predicted"/>
<dbReference type="Gene3D" id="3.30.110.170">
    <property type="entry name" value="Protein of unknown function (DUF541), domain 1"/>
    <property type="match status" value="1"/>
</dbReference>
<name>A0A7X3JXH7_9BACL</name>
<dbReference type="AlphaFoldDB" id="A0A7X3JXH7"/>
<protein>
    <submittedName>
        <fullName evidence="1">DUF541 domain-containing protein</fullName>
    </submittedName>
</protein>
<keyword evidence="2" id="KW-1185">Reference proteome</keyword>
<comment type="caution">
    <text evidence="1">The sequence shown here is derived from an EMBL/GenBank/DDBJ whole genome shotgun (WGS) entry which is preliminary data.</text>
</comment>
<reference evidence="1 2" key="1">
    <citation type="journal article" date="2019" name="Microorganisms">
        <title>Paenibacillus lutrae sp. nov., A Chitinolytic Species Isolated from A River Otter in Castril Natural Park, Granada, Spain.</title>
        <authorList>
            <person name="Rodriguez M."/>
            <person name="Reina J.C."/>
            <person name="Bejar V."/>
            <person name="Llamas I."/>
        </authorList>
    </citation>
    <scope>NUCLEOTIDE SEQUENCE [LARGE SCALE GENOMIC DNA]</scope>
    <source>
        <strain evidence="1 2">N10</strain>
    </source>
</reference>
<dbReference type="OrthoDB" id="9785192at2"/>
<dbReference type="Gene3D" id="3.30.70.2970">
    <property type="entry name" value="Protein of unknown function (DUF541), domain 2"/>
    <property type="match status" value="1"/>
</dbReference>
<accession>A0A7X3JXH7</accession>
<dbReference type="PANTHER" id="PTHR34387:SF1">
    <property type="entry name" value="PERIPLASMIC IMMUNOGENIC PROTEIN"/>
    <property type="match status" value="1"/>
</dbReference>
<dbReference type="EMBL" id="RHLK01000001">
    <property type="protein sequence ID" value="MVO98086.1"/>
    <property type="molecule type" value="Genomic_DNA"/>
</dbReference>
<dbReference type="InterPro" id="IPR052022">
    <property type="entry name" value="26kDa_periplasmic_antigen"/>
</dbReference>
<dbReference type="PANTHER" id="PTHR34387">
    <property type="entry name" value="SLR1258 PROTEIN"/>
    <property type="match status" value="1"/>
</dbReference>
<evidence type="ECO:0000313" key="2">
    <source>
        <dbReference type="Proteomes" id="UP000490800"/>
    </source>
</evidence>
<dbReference type="RefSeq" id="WP_157331952.1">
    <property type="nucleotide sequence ID" value="NZ_RHLK01000001.1"/>
</dbReference>
<dbReference type="GO" id="GO:0006974">
    <property type="term" value="P:DNA damage response"/>
    <property type="evidence" value="ECO:0007669"/>
    <property type="project" value="TreeGrafter"/>
</dbReference>